<evidence type="ECO:0000256" key="1">
    <source>
        <dbReference type="SAM" id="SignalP"/>
    </source>
</evidence>
<dbReference type="Proteomes" id="UP000280296">
    <property type="component" value="Unassembled WGS sequence"/>
</dbReference>
<dbReference type="AlphaFoldDB" id="A0A432MRB7"/>
<name>A0A432MRB7_9BACT</name>
<sequence length="107" mass="11366">MLRYISHLLVVFSLLASPVFAQCSDVPLPSDSSAAAVKVDQGRSNDGENKIATDHHCCTSHAHYGEPVGAYAHPFAPATGNERLPLIADRFLAAFEPNPLLEPPAGS</sequence>
<proteinExistence type="predicted"/>
<gene>
    <name evidence="2" type="ORF">TsocGM_01515</name>
</gene>
<reference evidence="2 3" key="2">
    <citation type="submission" date="2019-01" db="EMBL/GenBank/DDBJ databases">
        <title>Tautonia sociabilis, a novel thermotolerant planctomycete of Isosphaeraceae family, isolated from a 4000 m deep subterranean habitat.</title>
        <authorList>
            <person name="Kovaleva O.L."/>
            <person name="Elcheninov A.G."/>
            <person name="Van Heerden E."/>
            <person name="Toshchakov S.V."/>
            <person name="Novikov A."/>
            <person name="Bonch-Osmolovskaya E.A."/>
            <person name="Kublanov I.V."/>
        </authorList>
    </citation>
    <scope>NUCLEOTIDE SEQUENCE [LARGE SCALE GENOMIC DNA]</scope>
    <source>
        <strain evidence="2 3">GM2012</strain>
    </source>
</reference>
<dbReference type="EMBL" id="RYZH01000002">
    <property type="protein sequence ID" value="RUL89478.1"/>
    <property type="molecule type" value="Genomic_DNA"/>
</dbReference>
<keyword evidence="3" id="KW-1185">Reference proteome</keyword>
<reference evidence="2 3" key="1">
    <citation type="submission" date="2018-12" db="EMBL/GenBank/DDBJ databases">
        <authorList>
            <person name="Toschakov S.V."/>
        </authorList>
    </citation>
    <scope>NUCLEOTIDE SEQUENCE [LARGE SCALE GENOMIC DNA]</scope>
    <source>
        <strain evidence="2 3">GM2012</strain>
    </source>
</reference>
<comment type="caution">
    <text evidence="2">The sequence shown here is derived from an EMBL/GenBank/DDBJ whole genome shotgun (WGS) entry which is preliminary data.</text>
</comment>
<protein>
    <submittedName>
        <fullName evidence="2">Uncharacterized protein</fullName>
    </submittedName>
</protein>
<evidence type="ECO:0000313" key="3">
    <source>
        <dbReference type="Proteomes" id="UP000280296"/>
    </source>
</evidence>
<dbReference type="RefSeq" id="WP_126723555.1">
    <property type="nucleotide sequence ID" value="NZ_RYZH01000002.1"/>
</dbReference>
<keyword evidence="1" id="KW-0732">Signal</keyword>
<feature type="chain" id="PRO_5019551134" evidence="1">
    <location>
        <begin position="22"/>
        <end position="107"/>
    </location>
</feature>
<evidence type="ECO:0000313" key="2">
    <source>
        <dbReference type="EMBL" id="RUL89478.1"/>
    </source>
</evidence>
<organism evidence="2 3">
    <name type="scientific">Tautonia sociabilis</name>
    <dbReference type="NCBI Taxonomy" id="2080755"/>
    <lineage>
        <taxon>Bacteria</taxon>
        <taxon>Pseudomonadati</taxon>
        <taxon>Planctomycetota</taxon>
        <taxon>Planctomycetia</taxon>
        <taxon>Isosphaerales</taxon>
        <taxon>Isosphaeraceae</taxon>
        <taxon>Tautonia</taxon>
    </lineage>
</organism>
<accession>A0A432MRB7</accession>
<feature type="signal peptide" evidence="1">
    <location>
        <begin position="1"/>
        <end position="21"/>
    </location>
</feature>